<keyword evidence="2" id="KW-1185">Reference proteome</keyword>
<dbReference type="EMBL" id="JACHJV010000001">
    <property type="protein sequence ID" value="MBB4922179.1"/>
    <property type="molecule type" value="Genomic_DNA"/>
</dbReference>
<dbReference type="RefSeq" id="WP_184934394.1">
    <property type="nucleotide sequence ID" value="NZ_JACHJV010000001.1"/>
</dbReference>
<protein>
    <submittedName>
        <fullName evidence="1">Uncharacterized protein</fullName>
    </submittedName>
</protein>
<evidence type="ECO:0000313" key="2">
    <source>
        <dbReference type="Proteomes" id="UP000540506"/>
    </source>
</evidence>
<comment type="caution">
    <text evidence="1">The sequence shown here is derived from an EMBL/GenBank/DDBJ whole genome shotgun (WGS) entry which is preliminary data.</text>
</comment>
<reference evidence="1 2" key="1">
    <citation type="submission" date="2020-08" db="EMBL/GenBank/DDBJ databases">
        <title>Sequencing the genomes of 1000 actinobacteria strains.</title>
        <authorList>
            <person name="Klenk H.-P."/>
        </authorList>
    </citation>
    <scope>NUCLEOTIDE SEQUENCE [LARGE SCALE GENOMIC DNA]</scope>
    <source>
        <strain evidence="1 2">DSM 41654</strain>
    </source>
</reference>
<accession>A0A7W7QYR4</accession>
<dbReference type="Proteomes" id="UP000540506">
    <property type="component" value="Unassembled WGS sequence"/>
</dbReference>
<evidence type="ECO:0000313" key="1">
    <source>
        <dbReference type="EMBL" id="MBB4922179.1"/>
    </source>
</evidence>
<gene>
    <name evidence="1" type="ORF">FHR34_001172</name>
</gene>
<dbReference type="AlphaFoldDB" id="A0A7W7QYR4"/>
<organism evidence="1 2">
    <name type="scientific">Kitasatospora kifunensis</name>
    <name type="common">Streptomyces kifunensis</name>
    <dbReference type="NCBI Taxonomy" id="58351"/>
    <lineage>
        <taxon>Bacteria</taxon>
        <taxon>Bacillati</taxon>
        <taxon>Actinomycetota</taxon>
        <taxon>Actinomycetes</taxon>
        <taxon>Kitasatosporales</taxon>
        <taxon>Streptomycetaceae</taxon>
        <taxon>Kitasatospora</taxon>
    </lineage>
</organism>
<proteinExistence type="predicted"/>
<name>A0A7W7QYR4_KITKI</name>
<sequence length="48" mass="5652">MSTECCPARGGDEELRLQCIREPHDDNWHLDGPERWWKTVPDEQKEAS</sequence>